<dbReference type="AlphaFoldDB" id="A0A1F6E280"/>
<accession>A0A1F6E280</accession>
<sequence length="319" mass="35328">MKLLVVTQTIDLDDPVLGFFHRWVEELAKRLEHIEVICLSLGRHALPANVRVHSLGKETNHQQGGMIYHTIRQLRYAARFGWLMWSERSRYDSVLVHMNPEYIVLAGWLWRLLDKSVGLWYTHGTVSLRLRIAVFFSNVVFTASEGSMRVVTAKKRVMGHGIDLAQFPLAPPPVGEPKLITIGRASRVKRLGLLQTAAATAGQKLTVIESIPHAEIPAILASTHLFLHASATGSLDKAPLEALATGVPVITTNRELAKAPGATFAEPTAEAFAEAIRGAVEKRVWADTARREAARGWVERNHDLTHLIPAILTSYENLA</sequence>
<name>A0A1F6E280_9BACT</name>
<organism evidence="1 2">
    <name type="scientific">Candidatus Kaiserbacteria bacterium RIFCSPHIGHO2_02_FULL_56_30</name>
    <dbReference type="NCBI Taxonomy" id="1798499"/>
    <lineage>
        <taxon>Bacteria</taxon>
        <taxon>Candidatus Kaiseribacteriota</taxon>
    </lineage>
</organism>
<dbReference type="SUPFAM" id="SSF53756">
    <property type="entry name" value="UDP-Glycosyltransferase/glycogen phosphorylase"/>
    <property type="match status" value="1"/>
</dbReference>
<dbReference type="Pfam" id="PF13692">
    <property type="entry name" value="Glyco_trans_1_4"/>
    <property type="match status" value="1"/>
</dbReference>
<dbReference type="Proteomes" id="UP000177107">
    <property type="component" value="Unassembled WGS sequence"/>
</dbReference>
<comment type="caution">
    <text evidence="1">The sequence shown here is derived from an EMBL/GenBank/DDBJ whole genome shotgun (WGS) entry which is preliminary data.</text>
</comment>
<dbReference type="Gene3D" id="3.40.50.2000">
    <property type="entry name" value="Glycogen Phosphorylase B"/>
    <property type="match status" value="1"/>
</dbReference>
<evidence type="ECO:0008006" key="3">
    <source>
        <dbReference type="Google" id="ProtNLM"/>
    </source>
</evidence>
<dbReference type="EMBL" id="MFLM01000023">
    <property type="protein sequence ID" value="OGG67771.1"/>
    <property type="molecule type" value="Genomic_DNA"/>
</dbReference>
<dbReference type="STRING" id="1798499.A3C95_01210"/>
<reference evidence="1 2" key="1">
    <citation type="journal article" date="2016" name="Nat. Commun.">
        <title>Thousands of microbial genomes shed light on interconnected biogeochemical processes in an aquifer system.</title>
        <authorList>
            <person name="Anantharaman K."/>
            <person name="Brown C.T."/>
            <person name="Hug L.A."/>
            <person name="Sharon I."/>
            <person name="Castelle C.J."/>
            <person name="Probst A.J."/>
            <person name="Thomas B.C."/>
            <person name="Singh A."/>
            <person name="Wilkins M.J."/>
            <person name="Karaoz U."/>
            <person name="Brodie E.L."/>
            <person name="Williams K.H."/>
            <person name="Hubbard S.S."/>
            <person name="Banfield J.F."/>
        </authorList>
    </citation>
    <scope>NUCLEOTIDE SEQUENCE [LARGE SCALE GENOMIC DNA]</scope>
</reference>
<gene>
    <name evidence="1" type="ORF">A3C95_01210</name>
</gene>
<evidence type="ECO:0000313" key="2">
    <source>
        <dbReference type="Proteomes" id="UP000177107"/>
    </source>
</evidence>
<evidence type="ECO:0000313" key="1">
    <source>
        <dbReference type="EMBL" id="OGG67771.1"/>
    </source>
</evidence>
<protein>
    <recommendedName>
        <fullName evidence="3">Glycosyl transferase family 1 domain-containing protein</fullName>
    </recommendedName>
</protein>
<proteinExistence type="predicted"/>